<dbReference type="Gene3D" id="1.25.10.10">
    <property type="entry name" value="Leucine-rich Repeat Variant"/>
    <property type="match status" value="3"/>
</dbReference>
<dbReference type="InterPro" id="IPR016024">
    <property type="entry name" value="ARM-type_fold"/>
</dbReference>
<dbReference type="SUPFAM" id="SSF48371">
    <property type="entry name" value="ARM repeat"/>
    <property type="match status" value="2"/>
</dbReference>
<feature type="region of interest" description="Disordered" evidence="8">
    <location>
        <begin position="28"/>
        <end position="47"/>
    </location>
</feature>
<comment type="caution">
    <text evidence="9">The sequence shown here is derived from an EMBL/GenBank/DDBJ whole genome shotgun (WGS) entry which is preliminary data.</text>
</comment>
<keyword evidence="6" id="KW-0449">Lipoprotein</keyword>
<dbReference type="PANTHER" id="PTHR47249:SF1">
    <property type="entry name" value="VACUOLAR PROTEIN 8"/>
    <property type="match status" value="1"/>
</dbReference>
<keyword evidence="5" id="KW-0472">Membrane</keyword>
<evidence type="ECO:0000256" key="4">
    <source>
        <dbReference type="ARBA" id="ARBA00022737"/>
    </source>
</evidence>
<gene>
    <name evidence="9" type="ORF">HYH03_011030</name>
</gene>
<accession>A0A835Y414</accession>
<evidence type="ECO:0000313" key="10">
    <source>
        <dbReference type="Proteomes" id="UP000612055"/>
    </source>
</evidence>
<comment type="similarity">
    <text evidence="2">Belongs to the beta-catenin family.</text>
</comment>
<dbReference type="OrthoDB" id="546125at2759"/>
<sequence>MLLAAAAAGGGGLGLVWTVARLGWPRRRSQASGLGPDAARASGGGSLTEEGSDYVARALSELKQSLNALASRESDPELAARALETANEEALTWLVGLLGAAAGDVSLGVVEDVTEVFALLSPTHRGLQPALCRVGAVQALLRLLASAVEPDDFTSSSSTAGGTEGSVGVRGREGAEAGPLPLSSVALAQTLRALVNLTSNPRGGSVVRQAVLKHERALAALCHLLASAAPMPLGRFSGCGPADAPASATAAASSSSAPAERTREEILVEEQTAAAGWQVSGLAAWLVAHLCGAPQGQLALVQEGVVPLLVRLLRHGRYMACRKASAAAGRAQHRAWGDGPATTAAGEFDTQEMPFDLPYIICTCQYALMALVNITYDHSANQRTVAVSGALAELAPLLDELLPGGSLSYWLGLGLGPDAEPPQAGAVQLAACSSGLAKYAVWLLAHLSSSDPDLKAAIAGRTYGFVPQLISCLLLPPGPGGQAPGECMPPPAAAAALAVQQYAAMCLVNLTCGVPATKAAVAEALRGEDSTGRPGWQALAALLNALAEATIAYAPPPGASDPGSPSAPSPPPPPPPVADLLLYSVWLLQHLSLSPLAAAAADPGVVSPLAALLAASDPHVRLRSAAALGSLCSVSSTPHRAAFVAAGGVTALVTAAAAERDPHLLAYELLCLAAAVGDDDSAAVAEAVAAGALGVVEGLLGQPHAACLIPAAEVLQALARAARGGVLAASRGPSASAAAAAAAVAEAAADVLPRSLLSRVVAVMLTHGDPRVRSALNEALGALTALPGVRDSYCAVFAETLRDLVSAAEVELRVIPVN</sequence>
<dbReference type="GO" id="GO:0005774">
    <property type="term" value="C:vacuolar membrane"/>
    <property type="evidence" value="ECO:0007669"/>
    <property type="project" value="UniProtKB-SubCell"/>
</dbReference>
<reference evidence="9" key="1">
    <citation type="journal article" date="2020" name="bioRxiv">
        <title>Comparative genomics of Chlamydomonas.</title>
        <authorList>
            <person name="Craig R.J."/>
            <person name="Hasan A.R."/>
            <person name="Ness R.W."/>
            <person name="Keightley P.D."/>
        </authorList>
    </citation>
    <scope>NUCLEOTIDE SEQUENCE</scope>
    <source>
        <strain evidence="9">CCAP 11/70</strain>
    </source>
</reference>
<evidence type="ECO:0000256" key="8">
    <source>
        <dbReference type="SAM" id="MobiDB-lite"/>
    </source>
</evidence>
<keyword evidence="4" id="KW-0677">Repeat</keyword>
<keyword evidence="3" id="KW-0926">Vacuole</keyword>
<evidence type="ECO:0000256" key="5">
    <source>
        <dbReference type="ARBA" id="ARBA00023136"/>
    </source>
</evidence>
<dbReference type="GO" id="GO:0071562">
    <property type="term" value="P:nucleus-vacuole junction assembly"/>
    <property type="evidence" value="ECO:0007669"/>
    <property type="project" value="InterPro"/>
</dbReference>
<feature type="region of interest" description="Disordered" evidence="8">
    <location>
        <begin position="151"/>
        <end position="174"/>
    </location>
</feature>
<dbReference type="EMBL" id="JAEHOE010000060">
    <property type="protein sequence ID" value="KAG2490639.1"/>
    <property type="molecule type" value="Genomic_DNA"/>
</dbReference>
<dbReference type="Proteomes" id="UP000612055">
    <property type="component" value="Unassembled WGS sequence"/>
</dbReference>
<comment type="subcellular location">
    <subcellularLocation>
        <location evidence="1">Vacuole membrane</location>
        <topology evidence="1">Lipid-anchor</topology>
    </subcellularLocation>
</comment>
<evidence type="ECO:0000256" key="7">
    <source>
        <dbReference type="ARBA" id="ARBA00026209"/>
    </source>
</evidence>
<dbReference type="AlphaFoldDB" id="A0A835Y414"/>
<evidence type="ECO:0000256" key="3">
    <source>
        <dbReference type="ARBA" id="ARBA00022554"/>
    </source>
</evidence>
<dbReference type="InterPro" id="IPR000225">
    <property type="entry name" value="Armadillo"/>
</dbReference>
<protein>
    <recommendedName>
        <fullName evidence="7">Vacuolar protein 8</fullName>
    </recommendedName>
</protein>
<dbReference type="PANTHER" id="PTHR47249">
    <property type="entry name" value="VACUOLAR PROTEIN 8"/>
    <property type="match status" value="1"/>
</dbReference>
<evidence type="ECO:0000256" key="1">
    <source>
        <dbReference type="ARBA" id="ARBA00004592"/>
    </source>
</evidence>
<keyword evidence="10" id="KW-1185">Reference proteome</keyword>
<dbReference type="GO" id="GO:0043495">
    <property type="term" value="F:protein-membrane adaptor activity"/>
    <property type="evidence" value="ECO:0007669"/>
    <property type="project" value="InterPro"/>
</dbReference>
<proteinExistence type="inferred from homology"/>
<dbReference type="InterPro" id="IPR045156">
    <property type="entry name" value="Vac8"/>
</dbReference>
<evidence type="ECO:0000256" key="6">
    <source>
        <dbReference type="ARBA" id="ARBA00023288"/>
    </source>
</evidence>
<feature type="region of interest" description="Disordered" evidence="8">
    <location>
        <begin position="554"/>
        <end position="574"/>
    </location>
</feature>
<organism evidence="9 10">
    <name type="scientific">Edaphochlamys debaryana</name>
    <dbReference type="NCBI Taxonomy" id="47281"/>
    <lineage>
        <taxon>Eukaryota</taxon>
        <taxon>Viridiplantae</taxon>
        <taxon>Chlorophyta</taxon>
        <taxon>core chlorophytes</taxon>
        <taxon>Chlorophyceae</taxon>
        <taxon>CS clade</taxon>
        <taxon>Chlamydomonadales</taxon>
        <taxon>Chlamydomonadales incertae sedis</taxon>
        <taxon>Edaphochlamys</taxon>
    </lineage>
</organism>
<evidence type="ECO:0000313" key="9">
    <source>
        <dbReference type="EMBL" id="KAG2490639.1"/>
    </source>
</evidence>
<name>A0A835Y414_9CHLO</name>
<dbReference type="InterPro" id="IPR011989">
    <property type="entry name" value="ARM-like"/>
</dbReference>
<evidence type="ECO:0000256" key="2">
    <source>
        <dbReference type="ARBA" id="ARBA00005462"/>
    </source>
</evidence>
<dbReference type="SMART" id="SM00185">
    <property type="entry name" value="ARM"/>
    <property type="match status" value="5"/>
</dbReference>